<dbReference type="Proteomes" id="UP000231263">
    <property type="component" value="Unassembled WGS sequence"/>
</dbReference>
<dbReference type="EMBL" id="PFWT01000019">
    <property type="protein sequence ID" value="PJA45990.1"/>
    <property type="molecule type" value="Genomic_DNA"/>
</dbReference>
<organism evidence="2 3">
    <name type="scientific">Candidatus Uhrbacteria bacterium CG_4_9_14_3_um_filter_41_35</name>
    <dbReference type="NCBI Taxonomy" id="1975034"/>
    <lineage>
        <taxon>Bacteria</taxon>
        <taxon>Candidatus Uhriibacteriota</taxon>
    </lineage>
</organism>
<evidence type="ECO:0000313" key="3">
    <source>
        <dbReference type="Proteomes" id="UP000231263"/>
    </source>
</evidence>
<dbReference type="Pfam" id="PF01930">
    <property type="entry name" value="Cas_Cas4"/>
    <property type="match status" value="1"/>
</dbReference>
<comment type="caution">
    <text evidence="2">The sequence shown here is derived from an EMBL/GenBank/DDBJ whole genome shotgun (WGS) entry which is preliminary data.</text>
</comment>
<dbReference type="AlphaFoldDB" id="A0A2M7XDM9"/>
<name>A0A2M7XDM9_9BACT</name>
<evidence type="ECO:0000313" key="2">
    <source>
        <dbReference type="EMBL" id="PJA45990.1"/>
    </source>
</evidence>
<dbReference type="InterPro" id="IPR022765">
    <property type="entry name" value="Dna2/Cas4_DUF83"/>
</dbReference>
<proteinExistence type="predicted"/>
<evidence type="ECO:0000259" key="1">
    <source>
        <dbReference type="Pfam" id="PF01930"/>
    </source>
</evidence>
<protein>
    <submittedName>
        <fullName evidence="2">Type V CRISPR-associated protein Cas4</fullName>
    </submittedName>
</protein>
<gene>
    <name evidence="2" type="primary">cas4</name>
    <name evidence="2" type="ORF">CO173_03895</name>
</gene>
<reference evidence="3" key="1">
    <citation type="submission" date="2017-09" db="EMBL/GenBank/DDBJ databases">
        <title>Depth-based differentiation of microbial function through sediment-hosted aquifers and enrichment of novel symbionts in the deep terrestrial subsurface.</title>
        <authorList>
            <person name="Probst A.J."/>
            <person name="Ladd B."/>
            <person name="Jarett J.K."/>
            <person name="Geller-Mcgrath D.E."/>
            <person name="Sieber C.M.K."/>
            <person name="Emerson J.B."/>
            <person name="Anantharaman K."/>
            <person name="Thomas B.C."/>
            <person name="Malmstrom R."/>
            <person name="Stieglmeier M."/>
            <person name="Klingl A."/>
            <person name="Woyke T."/>
            <person name="Ryan C.M."/>
            <person name="Banfield J.F."/>
        </authorList>
    </citation>
    <scope>NUCLEOTIDE SEQUENCE [LARGE SCALE GENOMIC DNA]</scope>
</reference>
<dbReference type="InterPro" id="IPR011604">
    <property type="entry name" value="PDDEXK-like_dom_sf"/>
</dbReference>
<sequence>MYYDYIQISKINDYLFCPWSIYFHSVYENFEECLYKAKPQIGGTIAHKTIESKTYSTEAGFLQSLEVFSEKYGLIGKIDLYNQKTQTLTERKNKIQQIYDGQIFQLYAQKLCLEEMGYTVKKKEIYSMTDNKKYPIIISEAQKFKFTQVLEAIKNFDFSELKTTNLLKCDNCIYRTLCKK</sequence>
<accession>A0A2M7XDM9</accession>
<feature type="domain" description="DUF83" evidence="1">
    <location>
        <begin position="8"/>
        <end position="179"/>
    </location>
</feature>
<dbReference type="InterPro" id="IPR027616">
    <property type="entry name" value="Cas4_PREFRAN"/>
</dbReference>
<dbReference type="NCBIfam" id="TIGR04328">
    <property type="entry name" value="cas4_PREFRAN"/>
    <property type="match status" value="1"/>
</dbReference>
<dbReference type="Gene3D" id="3.90.320.10">
    <property type="match status" value="1"/>
</dbReference>